<protein>
    <recommendedName>
        <fullName evidence="12">Protein fucoxanthin chlorophyll a/c protein</fullName>
    </recommendedName>
</protein>
<accession>A0A8J9X5X0</accession>
<evidence type="ECO:0000256" key="2">
    <source>
        <dbReference type="ARBA" id="ARBA00004229"/>
    </source>
</evidence>
<keyword evidence="4" id="KW-0150">Chloroplast</keyword>
<feature type="signal peptide" evidence="10">
    <location>
        <begin position="1"/>
        <end position="16"/>
    </location>
</feature>
<gene>
    <name evidence="11" type="ORF">PTTT1_LOCUS43426</name>
</gene>
<keyword evidence="9" id="KW-0148">Chlorophyll</keyword>
<dbReference type="EMBL" id="OU594946">
    <property type="protein sequence ID" value="CAG9290002.1"/>
    <property type="molecule type" value="Genomic_DNA"/>
</dbReference>
<dbReference type="InterPro" id="IPR001344">
    <property type="entry name" value="Chloro_AB-bd_pln"/>
</dbReference>
<dbReference type="Pfam" id="PF00504">
    <property type="entry name" value="Chloroa_b-bind"/>
    <property type="match status" value="1"/>
</dbReference>
<dbReference type="InterPro" id="IPR022796">
    <property type="entry name" value="Chloroa_b-bind"/>
</dbReference>
<name>A0A8J9X5X0_PHATR</name>
<feature type="binding site" evidence="9">
    <location>
        <position position="70"/>
    </location>
    <ligand>
        <name>chlorophyll a</name>
        <dbReference type="ChEBI" id="CHEBI:58416"/>
        <label>1</label>
    </ligand>
</feature>
<keyword evidence="5" id="KW-0602">Photosynthesis</keyword>
<dbReference type="GO" id="GO:0016168">
    <property type="term" value="F:chlorophyll binding"/>
    <property type="evidence" value="ECO:0007669"/>
    <property type="project" value="UniProtKB-KW"/>
</dbReference>
<dbReference type="Proteomes" id="UP000836788">
    <property type="component" value="Chromosome 5"/>
</dbReference>
<evidence type="ECO:0000256" key="1">
    <source>
        <dbReference type="ARBA" id="ARBA00004022"/>
    </source>
</evidence>
<feature type="binding site" evidence="9">
    <location>
        <position position="52"/>
    </location>
    <ligand>
        <name>chlorophyll a</name>
        <dbReference type="ChEBI" id="CHEBI:58416"/>
        <label>1</label>
    </ligand>
</feature>
<dbReference type="GO" id="GO:0030076">
    <property type="term" value="C:light-harvesting complex"/>
    <property type="evidence" value="ECO:0007669"/>
    <property type="project" value="UniProtKB-KW"/>
</dbReference>
<feature type="binding site" evidence="9">
    <location>
        <position position="67"/>
    </location>
    <ligand>
        <name>chlorophyll a</name>
        <dbReference type="ChEBI" id="CHEBI:58416"/>
        <label>1</label>
    </ligand>
</feature>
<dbReference type="Gene3D" id="1.10.3460.10">
    <property type="entry name" value="Chlorophyll a/b binding protein domain"/>
    <property type="match status" value="1"/>
</dbReference>
<evidence type="ECO:0000256" key="4">
    <source>
        <dbReference type="ARBA" id="ARBA00022528"/>
    </source>
</evidence>
<comment type="subcellular location">
    <subcellularLocation>
        <location evidence="2">Plastid</location>
        <location evidence="2">Chloroplast</location>
    </subcellularLocation>
</comment>
<evidence type="ECO:0000256" key="8">
    <source>
        <dbReference type="ARBA" id="ARBA00044011"/>
    </source>
</evidence>
<keyword evidence="10" id="KW-0732">Signal</keyword>
<evidence type="ECO:0008006" key="12">
    <source>
        <dbReference type="Google" id="ProtNLM"/>
    </source>
</evidence>
<feature type="binding site" evidence="9">
    <location>
        <position position="158"/>
    </location>
    <ligand>
        <name>chlorophyll a</name>
        <dbReference type="ChEBI" id="CHEBI:58416"/>
        <label>1</label>
    </ligand>
</feature>
<evidence type="ECO:0000256" key="10">
    <source>
        <dbReference type="SAM" id="SignalP"/>
    </source>
</evidence>
<evidence type="ECO:0000256" key="9">
    <source>
        <dbReference type="PIRSR" id="PIRSR601344-1"/>
    </source>
</evidence>
<comment type="similarity">
    <text evidence="3">Belongs to the fucoxanthin chlorophyll protein family.</text>
</comment>
<evidence type="ECO:0000313" key="11">
    <source>
        <dbReference type="EMBL" id="CAG9290002.1"/>
    </source>
</evidence>
<organism evidence="11">
    <name type="scientific">Phaeodactylum tricornutum</name>
    <name type="common">Diatom</name>
    <dbReference type="NCBI Taxonomy" id="2850"/>
    <lineage>
        <taxon>Eukaryota</taxon>
        <taxon>Sar</taxon>
        <taxon>Stramenopiles</taxon>
        <taxon>Ochrophyta</taxon>
        <taxon>Bacillariophyta</taxon>
        <taxon>Bacillariophyceae</taxon>
        <taxon>Bacillariophycidae</taxon>
        <taxon>Naviculales</taxon>
        <taxon>Phaeodactylaceae</taxon>
        <taxon>Phaeodactylum</taxon>
    </lineage>
</organism>
<dbReference type="PANTHER" id="PTHR21649">
    <property type="entry name" value="CHLOROPHYLL A/B BINDING PROTEIN"/>
    <property type="match status" value="1"/>
</dbReference>
<feature type="chain" id="PRO_5035471146" description="Protein fucoxanthin chlorophyll a/c protein" evidence="10">
    <location>
        <begin position="17"/>
        <end position="196"/>
    </location>
</feature>
<feature type="binding site" description="axial binding residue" evidence="9">
    <location>
        <position position="72"/>
    </location>
    <ligand>
        <name>chlorophyll b</name>
        <dbReference type="ChEBI" id="CHEBI:61721"/>
        <label>1</label>
    </ligand>
    <ligandPart>
        <name>Mg</name>
        <dbReference type="ChEBI" id="CHEBI:25107"/>
    </ligandPart>
</feature>
<dbReference type="GO" id="GO:0009765">
    <property type="term" value="P:photosynthesis, light harvesting"/>
    <property type="evidence" value="ECO:0007669"/>
    <property type="project" value="InterPro"/>
</dbReference>
<feature type="binding site" description="axial binding residue" evidence="9">
    <location>
        <position position="106"/>
    </location>
    <ligand>
        <name>chlorophyll b</name>
        <dbReference type="ChEBI" id="CHEBI:61721"/>
        <label>1</label>
    </ligand>
    <ligandPart>
        <name>Mg</name>
        <dbReference type="ChEBI" id="CHEBI:25107"/>
    </ligandPart>
</feature>
<feature type="binding site" evidence="9">
    <location>
        <position position="155"/>
    </location>
    <ligand>
        <name>chlorophyll a</name>
        <dbReference type="ChEBI" id="CHEBI:58416"/>
        <label>1</label>
    </ligand>
</feature>
<comment type="function">
    <text evidence="1">The light-harvesting complex (LHC) functions as a light receptor, it captures and delivers excitation energy to photosystems with which it is closely associated. Energy is transferred from the carotenoid and chlorophyll C (or B) to chlorophyll A and the photosynthetic reaction centers where it is used to synthesize ATP and reducing power.</text>
</comment>
<keyword evidence="7" id="KW-0437">Light-harvesting polypeptide</keyword>
<keyword evidence="9" id="KW-0157">Chromophore</keyword>
<dbReference type="GO" id="GO:0009507">
    <property type="term" value="C:chloroplast"/>
    <property type="evidence" value="ECO:0007669"/>
    <property type="project" value="UniProtKB-SubCell"/>
</dbReference>
<evidence type="ECO:0000256" key="3">
    <source>
        <dbReference type="ARBA" id="ARBA00005933"/>
    </source>
</evidence>
<evidence type="ECO:0000256" key="6">
    <source>
        <dbReference type="ARBA" id="ARBA00022640"/>
    </source>
</evidence>
<dbReference type="SUPFAM" id="SSF103511">
    <property type="entry name" value="Chlorophyll a-b binding protein"/>
    <property type="match status" value="1"/>
</dbReference>
<sequence length="196" mass="21047">MMKLALIASLVAGAAAFASPASKQASSSALKAFENEAGVIQPTGFFDPFGLSKGKDMATFDQYRTAELKHGRVAMLCVIGYVVPEFYRFPGDIAPGLKFADVPNGVAALSAIPALGWAQIFFLVGAVDYWGVLGDFEYGKPDLDADTLAKRQTQELQNGRLAMLATLELLRHDSQNYVSPGFDGLDTLITGLPFLY</sequence>
<dbReference type="GO" id="GO:0016020">
    <property type="term" value="C:membrane"/>
    <property type="evidence" value="ECO:0007669"/>
    <property type="project" value="InterPro"/>
</dbReference>
<comment type="subunit">
    <text evidence="8">The LHC complex of chromophytic algae is composed of fucoxanthin, chlorophyll A and C bound non-covalently by fucoxanthin chlorophyll proteins (FCPs). The ratio of the pigments in LHC; fucoxanthin: chlorophyll C: chlorophyll A; (0.6-1): (0.1-0.3): (1).</text>
</comment>
<evidence type="ECO:0000256" key="5">
    <source>
        <dbReference type="ARBA" id="ARBA00022531"/>
    </source>
</evidence>
<feature type="binding site" evidence="9">
    <location>
        <position position="160"/>
    </location>
    <ligand>
        <name>chlorophyll b</name>
        <dbReference type="ChEBI" id="CHEBI:61721"/>
        <label>3</label>
    </ligand>
</feature>
<proteinExistence type="inferred from homology"/>
<keyword evidence="6" id="KW-0934">Plastid</keyword>
<dbReference type="AlphaFoldDB" id="A0A8J9X5X0"/>
<evidence type="ECO:0000256" key="7">
    <source>
        <dbReference type="ARBA" id="ARBA00023243"/>
    </source>
</evidence>
<feature type="binding site" description="axial binding residue" evidence="9">
    <location>
        <position position="110"/>
    </location>
    <ligand>
        <name>chlorophyll b</name>
        <dbReference type="ChEBI" id="CHEBI:61721"/>
        <label>1</label>
    </ligand>
    <ligandPart>
        <name>Mg</name>
        <dbReference type="ChEBI" id="CHEBI:25107"/>
    </ligandPart>
</feature>
<reference evidence="11" key="1">
    <citation type="submission" date="2022-02" db="EMBL/GenBank/DDBJ databases">
        <authorList>
            <person name="Giguere J D."/>
        </authorList>
    </citation>
    <scope>NUCLEOTIDE SEQUENCE</scope>
    <source>
        <strain evidence="11">CCAP 1055/1</strain>
    </source>
</reference>